<dbReference type="OrthoDB" id="5344169at2759"/>
<accession>A0A8H4PY14</accession>
<dbReference type="EMBL" id="JAAVMX010000002">
    <property type="protein sequence ID" value="KAF4512549.1"/>
    <property type="molecule type" value="Genomic_DNA"/>
</dbReference>
<dbReference type="Pfam" id="PF00010">
    <property type="entry name" value="HLH"/>
    <property type="match status" value="1"/>
</dbReference>
<feature type="compositionally biased region" description="Basic and acidic residues" evidence="1">
    <location>
        <begin position="693"/>
        <end position="705"/>
    </location>
</feature>
<feature type="domain" description="BHLH" evidence="2">
    <location>
        <begin position="581"/>
        <end position="649"/>
    </location>
</feature>
<evidence type="ECO:0000313" key="4">
    <source>
        <dbReference type="Proteomes" id="UP000557566"/>
    </source>
</evidence>
<evidence type="ECO:0000313" key="3">
    <source>
        <dbReference type="EMBL" id="KAF4512549.1"/>
    </source>
</evidence>
<proteinExistence type="predicted"/>
<feature type="compositionally biased region" description="Polar residues" evidence="1">
    <location>
        <begin position="369"/>
        <end position="380"/>
    </location>
</feature>
<feature type="region of interest" description="Disordered" evidence="1">
    <location>
        <begin position="273"/>
        <end position="301"/>
    </location>
</feature>
<organism evidence="3 4">
    <name type="scientific">Ophiocordyceps sinensis</name>
    <dbReference type="NCBI Taxonomy" id="72228"/>
    <lineage>
        <taxon>Eukaryota</taxon>
        <taxon>Fungi</taxon>
        <taxon>Dikarya</taxon>
        <taxon>Ascomycota</taxon>
        <taxon>Pezizomycotina</taxon>
        <taxon>Sordariomycetes</taxon>
        <taxon>Hypocreomycetidae</taxon>
        <taxon>Hypocreales</taxon>
        <taxon>Ophiocordycipitaceae</taxon>
        <taxon>Ophiocordyceps</taxon>
    </lineage>
</organism>
<feature type="compositionally biased region" description="Basic and acidic residues" evidence="1">
    <location>
        <begin position="614"/>
        <end position="626"/>
    </location>
</feature>
<name>A0A8H4PY14_9HYPO</name>
<dbReference type="PROSITE" id="PS50888">
    <property type="entry name" value="BHLH"/>
    <property type="match status" value="1"/>
</dbReference>
<dbReference type="GO" id="GO:0046983">
    <property type="term" value="F:protein dimerization activity"/>
    <property type="evidence" value="ECO:0007669"/>
    <property type="project" value="InterPro"/>
</dbReference>
<feature type="region of interest" description="Disordered" evidence="1">
    <location>
        <begin position="1"/>
        <end position="26"/>
    </location>
</feature>
<dbReference type="SMART" id="SM00353">
    <property type="entry name" value="HLH"/>
    <property type="match status" value="1"/>
</dbReference>
<dbReference type="SUPFAM" id="SSF47459">
    <property type="entry name" value="HLH, helix-loop-helix DNA-binding domain"/>
    <property type="match status" value="1"/>
</dbReference>
<feature type="compositionally biased region" description="Low complexity" evidence="1">
    <location>
        <begin position="675"/>
        <end position="687"/>
    </location>
</feature>
<dbReference type="CDD" id="cd11392">
    <property type="entry name" value="bHLH_ScPHO4_like"/>
    <property type="match status" value="1"/>
</dbReference>
<protein>
    <recommendedName>
        <fullName evidence="2">BHLH domain-containing protein</fullName>
    </recommendedName>
</protein>
<feature type="region of interest" description="Disordered" evidence="1">
    <location>
        <begin position="646"/>
        <end position="705"/>
    </location>
</feature>
<gene>
    <name evidence="3" type="ORF">G6O67_001671</name>
</gene>
<dbReference type="InterPro" id="IPR036638">
    <property type="entry name" value="HLH_DNA-bd_sf"/>
</dbReference>
<dbReference type="Gene3D" id="4.10.280.10">
    <property type="entry name" value="Helix-loop-helix DNA-binding domain"/>
    <property type="match status" value="1"/>
</dbReference>
<keyword evidence="4" id="KW-1185">Reference proteome</keyword>
<feature type="region of interest" description="Disordered" evidence="1">
    <location>
        <begin position="462"/>
        <end position="530"/>
    </location>
</feature>
<reference evidence="3 4" key="1">
    <citation type="journal article" date="2020" name="Genome Biol. Evol.">
        <title>A new high-quality draft genome assembly of the Chinese cordyceps Ophiocordyceps sinensis.</title>
        <authorList>
            <person name="Shu R."/>
            <person name="Zhang J."/>
            <person name="Meng Q."/>
            <person name="Zhang H."/>
            <person name="Zhou G."/>
            <person name="Li M."/>
            <person name="Wu P."/>
            <person name="Zhao Y."/>
            <person name="Chen C."/>
            <person name="Qin Q."/>
        </authorList>
    </citation>
    <scope>NUCLEOTIDE SEQUENCE [LARGE SCALE GENOMIC DNA]</scope>
    <source>
        <strain evidence="3 4">IOZ07</strain>
    </source>
</reference>
<feature type="compositionally biased region" description="Polar residues" evidence="1">
    <location>
        <begin position="414"/>
        <end position="424"/>
    </location>
</feature>
<feature type="region of interest" description="Disordered" evidence="1">
    <location>
        <begin position="335"/>
        <end position="424"/>
    </location>
</feature>
<evidence type="ECO:0000256" key="1">
    <source>
        <dbReference type="SAM" id="MobiDB-lite"/>
    </source>
</evidence>
<dbReference type="AlphaFoldDB" id="A0A8H4PY14"/>
<feature type="region of interest" description="Disordered" evidence="1">
    <location>
        <begin position="612"/>
        <end position="634"/>
    </location>
</feature>
<feature type="region of interest" description="Disordered" evidence="1">
    <location>
        <begin position="142"/>
        <end position="163"/>
    </location>
</feature>
<feature type="compositionally biased region" description="Basic and acidic residues" evidence="1">
    <location>
        <begin position="649"/>
        <end position="671"/>
    </location>
</feature>
<dbReference type="Proteomes" id="UP000557566">
    <property type="component" value="Unassembled WGS sequence"/>
</dbReference>
<evidence type="ECO:0000259" key="2">
    <source>
        <dbReference type="PROSITE" id="PS50888"/>
    </source>
</evidence>
<dbReference type="InterPro" id="IPR011598">
    <property type="entry name" value="bHLH_dom"/>
</dbReference>
<comment type="caution">
    <text evidence="3">The sequence shown here is derived from an EMBL/GenBank/DDBJ whole genome shotgun (WGS) entry which is preliminary data.</text>
</comment>
<sequence length="705" mass="76061">MSSSAAWHGHEGQQSAGRGPDDDDLNHFLNMADGMHFDLHAFHDAAPDTNPHQAFMARDHHHQDMVMSDAHLHSQASLSDGLLRHHTPVMTDALALPASMMVTSAPDGSIPNIDAQIQYLQRQKFHHQQQRQLHEQRSAFFHSSHPVSPTPQSLGMHPPGSSLFSYPDHVPRQAVYAGGYQQRMAEQRDMAFTPLMSPAVTPLDPNFSVENAFVPPSYFSPLTSPALGARHDSSSAYDHATQFNDSPVEMDLEPPATSGLAINQDLLKRARKNNAAVKARGKTSIKSSPIAKPQRRKTGPNPAIVSQVLSEVEGRNVWPGDQALLPMAAASAVGPEENASVSPENLTDMPPPPIPNRRSAGDSPHIHPQNGTLQQLPRLSSTREDDEGSQQQQQPHPATPASLMKLPASKTRRPPTSSPEQSTVTDMFESLELPEALAHRPLAPADSPFISSGPFAESSSAVKAPAAQALPSPGIKCPDGTAPGPSPQLQPGSSGPSARKTPQLGSRNRKRSTGSVHASPALLPRISPNIKPLLPGTPGLSAIEDTTSRLLMFKSNYQNILEGNTVPGVSYPSELSTNLTSKRTSHKIAEQGRRNRINMALQVMAGLLPDQQDAEAREEAEKKDGGKQGNVPNSKASVVENAIVHMQKLQKENGDLKQQVEDLKSQLERMKQSATDSPTTSSTTPDTWPGQGHYDRRRGEGGENG</sequence>
<feature type="compositionally biased region" description="Low complexity" evidence="1">
    <location>
        <begin position="487"/>
        <end position="497"/>
    </location>
</feature>